<dbReference type="NCBIfam" id="TIGR04183">
    <property type="entry name" value="Por_Secre_tail"/>
    <property type="match status" value="1"/>
</dbReference>
<dbReference type="EMBL" id="CP043329">
    <property type="protein sequence ID" value="QEK52752.1"/>
    <property type="molecule type" value="Genomic_DNA"/>
</dbReference>
<proteinExistence type="predicted"/>
<dbReference type="NCBIfam" id="NF041518">
    <property type="entry name" value="choice_anch_Q"/>
    <property type="match status" value="1"/>
</dbReference>
<dbReference type="InterPro" id="IPR059226">
    <property type="entry name" value="Choice_anch_Q_dom"/>
</dbReference>
<evidence type="ECO:0000313" key="2">
    <source>
        <dbReference type="EMBL" id="QEK52752.1"/>
    </source>
</evidence>
<accession>A0A5C0VLH7</accession>
<organism evidence="2 3">
    <name type="scientific">Pedobacter aquae</name>
    <dbReference type="NCBI Taxonomy" id="2605747"/>
    <lineage>
        <taxon>Bacteria</taxon>
        <taxon>Pseudomonadati</taxon>
        <taxon>Bacteroidota</taxon>
        <taxon>Sphingobacteriia</taxon>
        <taxon>Sphingobacteriales</taxon>
        <taxon>Sphingobacteriaceae</taxon>
        <taxon>Pedobacter</taxon>
    </lineage>
</organism>
<keyword evidence="3" id="KW-1185">Reference proteome</keyword>
<dbReference type="AlphaFoldDB" id="A0A5C0VLH7"/>
<sequence length="662" mass="71966">MKKIFTLFIVCLSFTKISAQTIRYVKSVASGTADGSSWVNASSDLQAMIDLSIENDEIWVASGTYLPSSLIAIRDASDFSNPASNDRDKTFLIKKNIKLYGGFAGTETALSQRNISNNETILSGNLGDNTSATDNSYHVLSIVTPVGQSLNNSLVVDGFTITGGNANSGLVYNNIYPRYWGGALFIAADDLNLNNTPTINNCKFIDNFSTAGGGAIAVLAFNLGSESIEIQNCSFINNRCNYQGGALFFYYDGVNTGEYKANIYNSYFEGNSVNNFFQGGTNGATGGAICGYKLGELIINRCIFKDNSTTAGFASTGNGSAVGLLLGAKSTIINSLFYDNDRAAVYNKESDLNIINSTLYNTNGTLIEVNSAKSIALNNSIIWTDNPIQNAITNVNTAPLSSTLNNSILNSTHQLAFTTAPVNLINTAPQFLNINTKDFKVEPNSSAVNAGNNSLYNLVAFGNIDLLGNNRVDNQIDIGAYESQGTLPVTLVNFTLKKELNSVLLAWQTVSEIDAKTYIISRSNDGIAFKELVKINAKNFQQNNYVYEDDKPSNGINYYRLEQIDLNGEINLLGIKSISFELLTTEVKVYPNPTTNEVILNFNQGDYQVLRLISKSGQILETIAVSPIQNEMRVSLTKYASGIYYLSLQGKGENFFSKVLKE</sequence>
<name>A0A5C0VLH7_9SPHI</name>
<dbReference type="KEGG" id="pej:FYC62_14605"/>
<feature type="domain" description="Secretion system C-terminal sorting" evidence="1">
    <location>
        <begin position="589"/>
        <end position="659"/>
    </location>
</feature>
<evidence type="ECO:0000259" key="1">
    <source>
        <dbReference type="Pfam" id="PF18962"/>
    </source>
</evidence>
<dbReference type="InterPro" id="IPR026444">
    <property type="entry name" value="Secre_tail"/>
</dbReference>
<dbReference type="RefSeq" id="WP_149075466.1">
    <property type="nucleotide sequence ID" value="NZ_CP043329.1"/>
</dbReference>
<dbReference type="Proteomes" id="UP000323653">
    <property type="component" value="Chromosome"/>
</dbReference>
<dbReference type="Pfam" id="PF18962">
    <property type="entry name" value="Por_Secre_tail"/>
    <property type="match status" value="1"/>
</dbReference>
<evidence type="ECO:0000313" key="3">
    <source>
        <dbReference type="Proteomes" id="UP000323653"/>
    </source>
</evidence>
<dbReference type="InterPro" id="IPR011050">
    <property type="entry name" value="Pectin_lyase_fold/virulence"/>
</dbReference>
<gene>
    <name evidence="2" type="ORF">FYC62_14605</name>
</gene>
<reference evidence="2 3" key="1">
    <citation type="submission" date="2019-08" db="EMBL/GenBank/DDBJ databases">
        <title>Pedobacter sp. nov., isolated from Han river, South Korea.</title>
        <authorList>
            <person name="Lee D.-H."/>
            <person name="Kim Y.-S."/>
            <person name="Hwang E.-M."/>
            <person name="Le Tran T.C."/>
            <person name="Cha C.-J."/>
        </authorList>
    </citation>
    <scope>NUCLEOTIDE SEQUENCE [LARGE SCALE GENOMIC DNA]</scope>
    <source>
        <strain evidence="2 3">CJ43</strain>
    </source>
</reference>
<protein>
    <submittedName>
        <fullName evidence="2">T9SS type A sorting domain-containing protein</fullName>
    </submittedName>
</protein>
<dbReference type="SUPFAM" id="SSF51126">
    <property type="entry name" value="Pectin lyase-like"/>
    <property type="match status" value="1"/>
</dbReference>